<keyword evidence="12" id="KW-1185">Reference proteome</keyword>
<dbReference type="PANTHER" id="PTHR33989:SF11">
    <property type="entry name" value="LICHENAN PERMEASE IIC COMPONENT"/>
    <property type="match status" value="1"/>
</dbReference>
<keyword evidence="7 8" id="KW-0472">Membrane</keyword>
<evidence type="ECO:0000256" key="8">
    <source>
        <dbReference type="PIRNR" id="PIRNR006351"/>
    </source>
</evidence>
<dbReference type="eggNOG" id="COG1455">
    <property type="taxonomic scope" value="Bacteria"/>
</dbReference>
<dbReference type="EMBL" id="APJA01000023">
    <property type="protein sequence ID" value="ERK28998.1"/>
    <property type="molecule type" value="Genomic_DNA"/>
</dbReference>
<dbReference type="HOGENOM" id="CLU_029688_1_0_9"/>
<evidence type="ECO:0000256" key="5">
    <source>
        <dbReference type="ARBA" id="ARBA00022692"/>
    </source>
</evidence>
<keyword evidence="4 8" id="KW-0762">Sugar transport</keyword>
<feature type="domain" description="PTS EIIC type-3" evidence="10">
    <location>
        <begin position="6"/>
        <end position="415"/>
    </location>
</feature>
<dbReference type="PROSITE" id="PS51105">
    <property type="entry name" value="PTS_EIIC_TYPE_3"/>
    <property type="match status" value="1"/>
</dbReference>
<evidence type="ECO:0000256" key="4">
    <source>
        <dbReference type="ARBA" id="ARBA00022597"/>
    </source>
</evidence>
<feature type="transmembrane region" description="Helical" evidence="9">
    <location>
        <begin position="384"/>
        <end position="413"/>
    </location>
</feature>
<gene>
    <name evidence="11" type="ORF">CINTURNW_3777</name>
</gene>
<feature type="transmembrane region" description="Helical" evidence="9">
    <location>
        <begin position="286"/>
        <end position="309"/>
    </location>
</feature>
<dbReference type="GO" id="GO:1901264">
    <property type="term" value="P:carbohydrate derivative transport"/>
    <property type="evidence" value="ECO:0007669"/>
    <property type="project" value="TreeGrafter"/>
</dbReference>
<dbReference type="Proteomes" id="UP000016721">
    <property type="component" value="Unassembled WGS sequence"/>
</dbReference>
<dbReference type="AlphaFoldDB" id="U2NIN2"/>
<keyword evidence="3 8" id="KW-1003">Cell membrane</keyword>
<keyword evidence="2 8" id="KW-0813">Transport</keyword>
<feature type="transmembrane region" description="Helical" evidence="9">
    <location>
        <begin position="138"/>
        <end position="161"/>
    </location>
</feature>
<reference evidence="11 12" key="1">
    <citation type="journal article" date="2013" name="Genome Announc.">
        <title>Draft Genome Sequence of the Hydrogen- and Ethanol-Producing Bacterium Clostridium intestinale Strain URNW.</title>
        <authorList>
            <person name="Lal S."/>
            <person name="Ramachandran U."/>
            <person name="Zhang X."/>
            <person name="Sparling R."/>
            <person name="Levin D.B."/>
        </authorList>
    </citation>
    <scope>NUCLEOTIDE SEQUENCE [LARGE SCALE GENOMIC DNA]</scope>
    <source>
        <strain evidence="11 12">URNW</strain>
    </source>
</reference>
<evidence type="ECO:0000313" key="11">
    <source>
        <dbReference type="EMBL" id="ERK28998.1"/>
    </source>
</evidence>
<comment type="subcellular location">
    <subcellularLocation>
        <location evidence="1">Cell membrane</location>
        <topology evidence="1">Multi-pass membrane protein</topology>
    </subcellularLocation>
</comment>
<evidence type="ECO:0000256" key="7">
    <source>
        <dbReference type="ARBA" id="ARBA00023136"/>
    </source>
</evidence>
<dbReference type="GO" id="GO:0008982">
    <property type="term" value="F:protein-N(PI)-phosphohistidine-sugar phosphotransferase activity"/>
    <property type="evidence" value="ECO:0007669"/>
    <property type="project" value="UniProtKB-UniRule"/>
</dbReference>
<evidence type="ECO:0000256" key="6">
    <source>
        <dbReference type="ARBA" id="ARBA00022989"/>
    </source>
</evidence>
<keyword evidence="5 9" id="KW-0812">Transmembrane</keyword>
<name>U2NIN2_9CLOT</name>
<feature type="transmembrane region" description="Helical" evidence="9">
    <location>
        <begin position="66"/>
        <end position="87"/>
    </location>
</feature>
<feature type="transmembrane region" description="Helical" evidence="9">
    <location>
        <begin position="25"/>
        <end position="46"/>
    </location>
</feature>
<evidence type="ECO:0000256" key="9">
    <source>
        <dbReference type="SAM" id="Phobius"/>
    </source>
</evidence>
<evidence type="ECO:0000259" key="10">
    <source>
        <dbReference type="PROSITE" id="PS51105"/>
    </source>
</evidence>
<feature type="transmembrane region" description="Helical" evidence="9">
    <location>
        <begin position="99"/>
        <end position="118"/>
    </location>
</feature>
<dbReference type="NCBIfam" id="TIGR00410">
    <property type="entry name" value="lacE"/>
    <property type="match status" value="1"/>
</dbReference>
<evidence type="ECO:0000256" key="2">
    <source>
        <dbReference type="ARBA" id="ARBA00022448"/>
    </source>
</evidence>
<evidence type="ECO:0000313" key="12">
    <source>
        <dbReference type="Proteomes" id="UP000016721"/>
    </source>
</evidence>
<dbReference type="OrthoDB" id="1641940at2"/>
<organism evidence="11 12">
    <name type="scientific">Clostridium intestinale URNW</name>
    <dbReference type="NCBI Taxonomy" id="1294142"/>
    <lineage>
        <taxon>Bacteria</taxon>
        <taxon>Bacillati</taxon>
        <taxon>Bacillota</taxon>
        <taxon>Clostridia</taxon>
        <taxon>Eubacteriales</taxon>
        <taxon>Clostridiaceae</taxon>
        <taxon>Clostridium</taxon>
    </lineage>
</organism>
<dbReference type="GO" id="GO:0005886">
    <property type="term" value="C:plasma membrane"/>
    <property type="evidence" value="ECO:0007669"/>
    <property type="project" value="UniProtKB-SubCell"/>
</dbReference>
<dbReference type="PATRIC" id="fig|1294142.3.peg.3941"/>
<accession>U2NIN2</accession>
<keyword evidence="6 9" id="KW-1133">Transmembrane helix</keyword>
<dbReference type="InterPro" id="IPR051088">
    <property type="entry name" value="PTS_Sugar-EIIC/EIIB"/>
</dbReference>
<protein>
    <recommendedName>
        <fullName evidence="8">Permease IIC component</fullName>
    </recommendedName>
</protein>
<dbReference type="Pfam" id="PF02378">
    <property type="entry name" value="PTS_EIIC"/>
    <property type="match status" value="1"/>
</dbReference>
<dbReference type="InterPro" id="IPR004501">
    <property type="entry name" value="PTS_EIIC_3"/>
</dbReference>
<dbReference type="PIRSF" id="PIRSF006351">
    <property type="entry name" value="PTS_EIIC-Cellobiose"/>
    <property type="match status" value="1"/>
</dbReference>
<sequence length="434" mass="47050">MNTNFIEEKLLPIAEKVQANKYITAISRGFIALTAASMIGAVYTLLKSLPLGEGYTNFLASTGLDKILNIPISATTELMGMFVAFSIAYQLAKSFKRDAFAVGFISLISFFIVTPFSTSVLDAAGNSIAVEGVIPKTWIGAQGMFVAMIVAIVVTKIYDFVIRKNWKIKLPEGVPPMVAEPFEAIIPAFIIVTVFLLVRAGVQLTPFKDVHQFVYGLIQVPFSKVGNSFVAYILVTITAQILWFFGIHGATVTKSIMMPFWIAAATANTIALANGEPIPNMLTMNFYALTTIALGGSGNTIGLSFLMAFRAKSKRYKTLGKLGGIPNIFNITEPIIFGFPIVMNPAMLIPWICTPLITFITGYVLMNLNIIGIPAVLPPYTTPFFGIGFLAGAGVNFGIFVILASLISVVCYYPFFKIADKKALEEENMGAVEA</sequence>
<dbReference type="PANTHER" id="PTHR33989">
    <property type="match status" value="1"/>
</dbReference>
<dbReference type="STRING" id="1294142.CINTURNW_3777"/>
<comment type="caution">
    <text evidence="11">The sequence shown here is derived from an EMBL/GenBank/DDBJ whole genome shotgun (WGS) entry which is preliminary data.</text>
</comment>
<evidence type="ECO:0000256" key="1">
    <source>
        <dbReference type="ARBA" id="ARBA00004651"/>
    </source>
</evidence>
<feature type="transmembrane region" description="Helical" evidence="9">
    <location>
        <begin position="348"/>
        <end position="372"/>
    </location>
</feature>
<proteinExistence type="predicted"/>
<evidence type="ECO:0000256" key="3">
    <source>
        <dbReference type="ARBA" id="ARBA00022475"/>
    </source>
</evidence>
<dbReference type="InterPro" id="IPR003352">
    <property type="entry name" value="PTS_EIIC"/>
</dbReference>
<comment type="function">
    <text evidence="8">The phosphoenolpyruvate-dependent sugar phosphotransferase system (PTS), a major carbohydrate active -transport system, catalyzes the phosphorylation of incoming sugar substrates concomitant with their translocation across the cell membrane.</text>
</comment>
<dbReference type="RefSeq" id="WP_021803704.1">
    <property type="nucleotide sequence ID" value="NZ_KI273145.1"/>
</dbReference>
<feature type="transmembrane region" description="Helical" evidence="9">
    <location>
        <begin position="182"/>
        <end position="202"/>
    </location>
</feature>
<dbReference type="InterPro" id="IPR004796">
    <property type="entry name" value="PTS_IIC_cello"/>
</dbReference>
<dbReference type="GO" id="GO:0009401">
    <property type="term" value="P:phosphoenolpyruvate-dependent sugar phosphotransferase system"/>
    <property type="evidence" value="ECO:0007669"/>
    <property type="project" value="InterPro"/>
</dbReference>